<name>X1ALX8_9ZZZZ</name>
<gene>
    <name evidence="1" type="ORF">S01H4_26278</name>
</gene>
<protein>
    <submittedName>
        <fullName evidence="1">Uncharacterized protein</fullName>
    </submittedName>
</protein>
<sequence>SDATAGLYIDTVTSTYFRGAAGISQLSLLNGAAVEVYHNNVKKLETTATGVTVTGKMASTDTDGNEWTSQQGFDEDTVISDTNEVVWDLATDQCTLHTLTENTTILEPSNMKAGSTYQLRVVQAAGLYTLAWNSVFKWGTAVTPEEPAASADYVVFSFYCDGTNMIGSEFNRTEA</sequence>
<accession>X1ALX8</accession>
<dbReference type="AlphaFoldDB" id="X1ALX8"/>
<evidence type="ECO:0000313" key="1">
    <source>
        <dbReference type="EMBL" id="GAG83579.1"/>
    </source>
</evidence>
<proteinExistence type="predicted"/>
<feature type="non-terminal residue" evidence="1">
    <location>
        <position position="1"/>
    </location>
</feature>
<reference evidence="1" key="1">
    <citation type="journal article" date="2014" name="Front. Microbiol.">
        <title>High frequency of phylogenetically diverse reductive dehalogenase-homologous genes in deep subseafloor sedimentary metagenomes.</title>
        <authorList>
            <person name="Kawai M."/>
            <person name="Futagami T."/>
            <person name="Toyoda A."/>
            <person name="Takaki Y."/>
            <person name="Nishi S."/>
            <person name="Hori S."/>
            <person name="Arai W."/>
            <person name="Tsubouchi T."/>
            <person name="Morono Y."/>
            <person name="Uchiyama I."/>
            <person name="Ito T."/>
            <person name="Fujiyama A."/>
            <person name="Inagaki F."/>
            <person name="Takami H."/>
        </authorList>
    </citation>
    <scope>NUCLEOTIDE SEQUENCE</scope>
    <source>
        <strain evidence="1">Expedition CK06-06</strain>
    </source>
</reference>
<comment type="caution">
    <text evidence="1">The sequence shown here is derived from an EMBL/GenBank/DDBJ whole genome shotgun (WGS) entry which is preliminary data.</text>
</comment>
<dbReference type="EMBL" id="BART01012647">
    <property type="protein sequence ID" value="GAG83579.1"/>
    <property type="molecule type" value="Genomic_DNA"/>
</dbReference>
<organism evidence="1">
    <name type="scientific">marine sediment metagenome</name>
    <dbReference type="NCBI Taxonomy" id="412755"/>
    <lineage>
        <taxon>unclassified sequences</taxon>
        <taxon>metagenomes</taxon>
        <taxon>ecological metagenomes</taxon>
    </lineage>
</organism>